<dbReference type="GO" id="GO:0016020">
    <property type="term" value="C:membrane"/>
    <property type="evidence" value="ECO:0007669"/>
    <property type="project" value="InterPro"/>
</dbReference>
<protein>
    <submittedName>
        <fullName evidence="4">Lytic transglycosylase domain-containing protein</fullName>
    </submittedName>
</protein>
<sequence length="145" mass="15536">MKRWIALAVVVFAALGVFLYLQHTEPPWYARLWYPLRYTSIVRAHSANYDINPALLAAVIEQESKFRADAKSSAGAIGLMQLLPATAKGSTSATEPGTSGACSTTTTTTSGSRLPPTTPARRTSTTGRASTWGSSSARPATTFRR</sequence>
<dbReference type="SUPFAM" id="SSF53955">
    <property type="entry name" value="Lysozyme-like"/>
    <property type="match status" value="1"/>
</dbReference>
<dbReference type="PROSITE" id="PS00922">
    <property type="entry name" value="TRANSGLYCOSYLASE"/>
    <property type="match status" value="1"/>
</dbReference>
<gene>
    <name evidence="4" type="ORF">E6H04_09355</name>
</gene>
<dbReference type="Pfam" id="PF01464">
    <property type="entry name" value="SLT"/>
    <property type="match status" value="1"/>
</dbReference>
<dbReference type="InterPro" id="IPR008258">
    <property type="entry name" value="Transglycosylase_SLT_dom_1"/>
</dbReference>
<dbReference type="InterPro" id="IPR023346">
    <property type="entry name" value="Lysozyme-like_dom_sf"/>
</dbReference>
<organism evidence="4 5">
    <name type="scientific">Candidatus Segetimicrobium genomatis</name>
    <dbReference type="NCBI Taxonomy" id="2569760"/>
    <lineage>
        <taxon>Bacteria</taxon>
        <taxon>Bacillati</taxon>
        <taxon>Candidatus Sysuimicrobiota</taxon>
        <taxon>Candidatus Sysuimicrobiia</taxon>
        <taxon>Candidatus Sysuimicrobiales</taxon>
        <taxon>Candidatus Segetimicrobiaceae</taxon>
        <taxon>Candidatus Segetimicrobium</taxon>
    </lineage>
</organism>
<dbReference type="GO" id="GO:0008933">
    <property type="term" value="F:peptidoglycan lytic transglycosylase activity"/>
    <property type="evidence" value="ECO:0007669"/>
    <property type="project" value="InterPro"/>
</dbReference>
<evidence type="ECO:0000256" key="1">
    <source>
        <dbReference type="ARBA" id="ARBA00007734"/>
    </source>
</evidence>
<comment type="similarity">
    <text evidence="1">Belongs to the transglycosylase Slt family.</text>
</comment>
<dbReference type="Gene3D" id="1.10.530.10">
    <property type="match status" value="1"/>
</dbReference>
<evidence type="ECO:0000313" key="4">
    <source>
        <dbReference type="EMBL" id="TMI80045.1"/>
    </source>
</evidence>
<accession>A0A537J974</accession>
<dbReference type="AlphaFoldDB" id="A0A537J974"/>
<evidence type="ECO:0000259" key="3">
    <source>
        <dbReference type="Pfam" id="PF01464"/>
    </source>
</evidence>
<dbReference type="PANTHER" id="PTHR37423:SF2">
    <property type="entry name" value="MEMBRANE-BOUND LYTIC MUREIN TRANSGLYCOSYLASE C"/>
    <property type="match status" value="1"/>
</dbReference>
<reference evidence="4 5" key="1">
    <citation type="journal article" date="2019" name="Nat. Microbiol.">
        <title>Mediterranean grassland soil C-N compound turnover is dependent on rainfall and depth, and is mediated by genomically divergent microorganisms.</title>
        <authorList>
            <person name="Diamond S."/>
            <person name="Andeer P.F."/>
            <person name="Li Z."/>
            <person name="Crits-Christoph A."/>
            <person name="Burstein D."/>
            <person name="Anantharaman K."/>
            <person name="Lane K.R."/>
            <person name="Thomas B.C."/>
            <person name="Pan C."/>
            <person name="Northen T.R."/>
            <person name="Banfield J.F."/>
        </authorList>
    </citation>
    <scope>NUCLEOTIDE SEQUENCE [LARGE SCALE GENOMIC DNA]</scope>
    <source>
        <strain evidence="4">NP_7</strain>
    </source>
</reference>
<feature type="region of interest" description="Disordered" evidence="2">
    <location>
        <begin position="88"/>
        <end position="145"/>
    </location>
</feature>
<feature type="domain" description="Transglycosylase SLT" evidence="3">
    <location>
        <begin position="42"/>
        <end position="96"/>
    </location>
</feature>
<evidence type="ECO:0000313" key="5">
    <source>
        <dbReference type="Proteomes" id="UP000320048"/>
    </source>
</evidence>
<name>A0A537J974_9BACT</name>
<comment type="caution">
    <text evidence="4">The sequence shown here is derived from an EMBL/GenBank/DDBJ whole genome shotgun (WGS) entry which is preliminary data.</text>
</comment>
<proteinExistence type="inferred from homology"/>
<dbReference type="GO" id="GO:0000270">
    <property type="term" value="P:peptidoglycan metabolic process"/>
    <property type="evidence" value="ECO:0007669"/>
    <property type="project" value="InterPro"/>
</dbReference>
<dbReference type="EMBL" id="VBAO01000245">
    <property type="protein sequence ID" value="TMI80045.1"/>
    <property type="molecule type" value="Genomic_DNA"/>
</dbReference>
<dbReference type="PANTHER" id="PTHR37423">
    <property type="entry name" value="SOLUBLE LYTIC MUREIN TRANSGLYCOSYLASE-RELATED"/>
    <property type="match status" value="1"/>
</dbReference>
<feature type="compositionally biased region" description="Low complexity" evidence="2">
    <location>
        <begin position="96"/>
        <end position="138"/>
    </location>
</feature>
<evidence type="ECO:0000256" key="2">
    <source>
        <dbReference type="SAM" id="MobiDB-lite"/>
    </source>
</evidence>
<dbReference type="InterPro" id="IPR000189">
    <property type="entry name" value="Transglyc_AS"/>
</dbReference>
<dbReference type="Proteomes" id="UP000320048">
    <property type="component" value="Unassembled WGS sequence"/>
</dbReference>